<name>A0A2J0YWB8_RHIML</name>
<dbReference type="InterPro" id="IPR036390">
    <property type="entry name" value="WH_DNA-bd_sf"/>
</dbReference>
<dbReference type="GO" id="GO:0003677">
    <property type="term" value="F:DNA binding"/>
    <property type="evidence" value="ECO:0007669"/>
    <property type="project" value="UniProtKB-KW"/>
</dbReference>
<evidence type="ECO:0000256" key="3">
    <source>
        <dbReference type="ARBA" id="ARBA00023163"/>
    </source>
</evidence>
<dbReference type="InterPro" id="IPR011991">
    <property type="entry name" value="ArsR-like_HTH"/>
</dbReference>
<organism evidence="5 6">
    <name type="scientific">Rhizobium meliloti</name>
    <name type="common">Ensifer meliloti</name>
    <name type="synonym">Sinorhizobium meliloti</name>
    <dbReference type="NCBI Taxonomy" id="382"/>
    <lineage>
        <taxon>Bacteria</taxon>
        <taxon>Pseudomonadati</taxon>
        <taxon>Pseudomonadota</taxon>
        <taxon>Alphaproteobacteria</taxon>
        <taxon>Hyphomicrobiales</taxon>
        <taxon>Rhizobiaceae</taxon>
        <taxon>Sinorhizobium/Ensifer group</taxon>
        <taxon>Sinorhizobium</taxon>
    </lineage>
</organism>
<evidence type="ECO:0000259" key="4">
    <source>
        <dbReference type="PROSITE" id="PS50987"/>
    </source>
</evidence>
<dbReference type="GO" id="GO:0003700">
    <property type="term" value="F:DNA-binding transcription factor activity"/>
    <property type="evidence" value="ECO:0007669"/>
    <property type="project" value="InterPro"/>
</dbReference>
<keyword evidence="2" id="KW-0238">DNA-binding</keyword>
<dbReference type="InterPro" id="IPR001845">
    <property type="entry name" value="HTH_ArsR_DNA-bd_dom"/>
</dbReference>
<sequence length="96" mass="10897">MDRDEILKALAHPTRMEILTWLKEPQTHFSGQEHPLDMGVCAGQFERCGLSQSTVSSHLAVLQRAGLVTTRRVGQWVFYRRNEETIAAFLKTIGDL</sequence>
<dbReference type="AlphaFoldDB" id="A0A2J0YWB8"/>
<dbReference type="PANTHER" id="PTHR33154">
    <property type="entry name" value="TRANSCRIPTIONAL REGULATOR, ARSR FAMILY"/>
    <property type="match status" value="1"/>
</dbReference>
<reference evidence="5 6" key="1">
    <citation type="submission" date="2017-06" db="EMBL/GenBank/DDBJ databases">
        <title>Ensifer strains isolated from leguminous trees and herbs display diverse denitrification phenotypes with some acting as strong N2O sinks.</title>
        <authorList>
            <person name="Woliy K."/>
            <person name="Mania D."/>
            <person name="Bakken L.R."/>
            <person name="Frostegard A."/>
        </authorList>
    </citation>
    <scope>NUCLEOTIDE SEQUENCE [LARGE SCALE GENOMIC DNA]</scope>
    <source>
        <strain evidence="5 6">AC50a</strain>
    </source>
</reference>
<dbReference type="Proteomes" id="UP000231987">
    <property type="component" value="Unassembled WGS sequence"/>
</dbReference>
<proteinExistence type="predicted"/>
<dbReference type="InterPro" id="IPR051081">
    <property type="entry name" value="HTH_MetalResp_TranReg"/>
</dbReference>
<keyword evidence="3" id="KW-0804">Transcription</keyword>
<keyword evidence="1" id="KW-0805">Transcription regulation</keyword>
<gene>
    <name evidence="5" type="ORF">CEJ86_25875</name>
</gene>
<dbReference type="CDD" id="cd00090">
    <property type="entry name" value="HTH_ARSR"/>
    <property type="match status" value="1"/>
</dbReference>
<dbReference type="SUPFAM" id="SSF46785">
    <property type="entry name" value="Winged helix' DNA-binding domain"/>
    <property type="match status" value="1"/>
</dbReference>
<dbReference type="PANTHER" id="PTHR33154:SF33">
    <property type="entry name" value="TRANSCRIPTIONAL REPRESSOR SDPR"/>
    <property type="match status" value="1"/>
</dbReference>
<dbReference type="NCBIfam" id="NF033788">
    <property type="entry name" value="HTH_metalloreg"/>
    <property type="match status" value="1"/>
</dbReference>
<dbReference type="PROSITE" id="PS50987">
    <property type="entry name" value="HTH_ARSR_2"/>
    <property type="match status" value="1"/>
</dbReference>
<accession>A0A2J0YWB8</accession>
<protein>
    <submittedName>
        <fullName evidence="5">Transcriptional regulator</fullName>
    </submittedName>
</protein>
<dbReference type="EMBL" id="NJGD01000016">
    <property type="protein sequence ID" value="PJR12191.1"/>
    <property type="molecule type" value="Genomic_DNA"/>
</dbReference>
<evidence type="ECO:0000256" key="1">
    <source>
        <dbReference type="ARBA" id="ARBA00023015"/>
    </source>
</evidence>
<comment type="caution">
    <text evidence="5">The sequence shown here is derived from an EMBL/GenBank/DDBJ whole genome shotgun (WGS) entry which is preliminary data.</text>
</comment>
<dbReference type="Pfam" id="PF01022">
    <property type="entry name" value="HTH_5"/>
    <property type="match status" value="1"/>
</dbReference>
<evidence type="ECO:0000256" key="2">
    <source>
        <dbReference type="ARBA" id="ARBA00023125"/>
    </source>
</evidence>
<dbReference type="InterPro" id="IPR036388">
    <property type="entry name" value="WH-like_DNA-bd_sf"/>
</dbReference>
<dbReference type="SMART" id="SM00418">
    <property type="entry name" value="HTH_ARSR"/>
    <property type="match status" value="1"/>
</dbReference>
<dbReference type="Gene3D" id="1.10.10.10">
    <property type="entry name" value="Winged helix-like DNA-binding domain superfamily/Winged helix DNA-binding domain"/>
    <property type="match status" value="1"/>
</dbReference>
<evidence type="ECO:0000313" key="5">
    <source>
        <dbReference type="EMBL" id="PJR12191.1"/>
    </source>
</evidence>
<dbReference type="RefSeq" id="WP_100674004.1">
    <property type="nucleotide sequence ID" value="NZ_CP141212.1"/>
</dbReference>
<evidence type="ECO:0000313" key="6">
    <source>
        <dbReference type="Proteomes" id="UP000231987"/>
    </source>
</evidence>
<feature type="domain" description="HTH arsR-type" evidence="4">
    <location>
        <begin position="1"/>
        <end position="96"/>
    </location>
</feature>